<accession>A0A0D2L877</accession>
<sequence length="63" mass="7463">MPRVAYIFNQRALKAMWYNLVPSMSWKNWIYVAHRIVWNEKLVIILISLLCYAVALLLILSVI</sequence>
<feature type="transmembrane region" description="Helical" evidence="1">
    <location>
        <begin position="42"/>
        <end position="62"/>
    </location>
</feature>
<dbReference type="AlphaFoldDB" id="A0A0D2L877"/>
<keyword evidence="1" id="KW-0472">Membrane</keyword>
<reference evidence="3" key="1">
    <citation type="submission" date="2014-04" db="EMBL/GenBank/DDBJ databases">
        <title>Evolutionary Origins and Diversification of the Mycorrhizal Mutualists.</title>
        <authorList>
            <consortium name="DOE Joint Genome Institute"/>
            <consortium name="Mycorrhizal Genomics Consortium"/>
            <person name="Kohler A."/>
            <person name="Kuo A."/>
            <person name="Nagy L.G."/>
            <person name="Floudas D."/>
            <person name="Copeland A."/>
            <person name="Barry K.W."/>
            <person name="Cichocki N."/>
            <person name="Veneault-Fourrey C."/>
            <person name="LaButti K."/>
            <person name="Lindquist E.A."/>
            <person name="Lipzen A."/>
            <person name="Lundell T."/>
            <person name="Morin E."/>
            <person name="Murat C."/>
            <person name="Riley R."/>
            <person name="Ohm R."/>
            <person name="Sun H."/>
            <person name="Tunlid A."/>
            <person name="Henrissat B."/>
            <person name="Grigoriev I.V."/>
            <person name="Hibbett D.S."/>
            <person name="Martin F."/>
        </authorList>
    </citation>
    <scope>NUCLEOTIDE SEQUENCE [LARGE SCALE GENOMIC DNA]</scope>
    <source>
        <strain evidence="3">FD-334 SS-4</strain>
    </source>
</reference>
<keyword evidence="1" id="KW-1133">Transmembrane helix</keyword>
<proteinExistence type="predicted"/>
<evidence type="ECO:0000313" key="2">
    <source>
        <dbReference type="EMBL" id="KJA23407.1"/>
    </source>
</evidence>
<keyword evidence="3" id="KW-1185">Reference proteome</keyword>
<keyword evidence="1" id="KW-0812">Transmembrane</keyword>
<name>A0A0D2L877_HYPSF</name>
<dbReference type="Proteomes" id="UP000054270">
    <property type="component" value="Unassembled WGS sequence"/>
</dbReference>
<organism evidence="2 3">
    <name type="scientific">Hypholoma sublateritium (strain FD-334 SS-4)</name>
    <dbReference type="NCBI Taxonomy" id="945553"/>
    <lineage>
        <taxon>Eukaryota</taxon>
        <taxon>Fungi</taxon>
        <taxon>Dikarya</taxon>
        <taxon>Basidiomycota</taxon>
        <taxon>Agaricomycotina</taxon>
        <taxon>Agaricomycetes</taxon>
        <taxon>Agaricomycetidae</taxon>
        <taxon>Agaricales</taxon>
        <taxon>Agaricineae</taxon>
        <taxon>Strophariaceae</taxon>
        <taxon>Hypholoma</taxon>
    </lineage>
</organism>
<evidence type="ECO:0000313" key="3">
    <source>
        <dbReference type="Proteomes" id="UP000054270"/>
    </source>
</evidence>
<gene>
    <name evidence="2" type="ORF">HYPSUDRAFT_586634</name>
</gene>
<dbReference type="EMBL" id="KN817543">
    <property type="protein sequence ID" value="KJA23407.1"/>
    <property type="molecule type" value="Genomic_DNA"/>
</dbReference>
<evidence type="ECO:0000256" key="1">
    <source>
        <dbReference type="SAM" id="Phobius"/>
    </source>
</evidence>
<protein>
    <submittedName>
        <fullName evidence="2">Uncharacterized protein</fullName>
    </submittedName>
</protein>